<dbReference type="SMART" id="SM00903">
    <property type="entry name" value="Flavin_Reduct"/>
    <property type="match status" value="1"/>
</dbReference>
<gene>
    <name evidence="4" type="ORF">DTL70_23020</name>
</gene>
<evidence type="ECO:0000256" key="1">
    <source>
        <dbReference type="ARBA" id="ARBA00008898"/>
    </source>
</evidence>
<feature type="domain" description="Flavin reductase like" evidence="3">
    <location>
        <begin position="30"/>
        <end position="174"/>
    </location>
</feature>
<evidence type="ECO:0000259" key="3">
    <source>
        <dbReference type="SMART" id="SM00903"/>
    </source>
</evidence>
<keyword evidence="2" id="KW-0560">Oxidoreductase</keyword>
<evidence type="ECO:0000313" key="5">
    <source>
        <dbReference type="Proteomes" id="UP000252914"/>
    </source>
</evidence>
<accession>A0A367EPF4</accession>
<dbReference type="InterPro" id="IPR012349">
    <property type="entry name" value="Split_barrel_FMN-bd"/>
</dbReference>
<evidence type="ECO:0000313" key="4">
    <source>
        <dbReference type="EMBL" id="RCG19619.1"/>
    </source>
</evidence>
<organism evidence="4 5">
    <name type="scientific">Streptomyces diacarni</name>
    <dbReference type="NCBI Taxonomy" id="2800381"/>
    <lineage>
        <taxon>Bacteria</taxon>
        <taxon>Bacillati</taxon>
        <taxon>Actinomycetota</taxon>
        <taxon>Actinomycetes</taxon>
        <taxon>Kitasatosporales</taxon>
        <taxon>Streptomycetaceae</taxon>
        <taxon>Streptomyces</taxon>
    </lineage>
</organism>
<dbReference type="GO" id="GO:0010181">
    <property type="term" value="F:FMN binding"/>
    <property type="evidence" value="ECO:0007669"/>
    <property type="project" value="InterPro"/>
</dbReference>
<dbReference type="SUPFAM" id="SSF50475">
    <property type="entry name" value="FMN-binding split barrel"/>
    <property type="match status" value="1"/>
</dbReference>
<evidence type="ECO:0000256" key="2">
    <source>
        <dbReference type="ARBA" id="ARBA00023002"/>
    </source>
</evidence>
<dbReference type="EMBL" id="QOIN01000048">
    <property type="protein sequence ID" value="RCG19619.1"/>
    <property type="molecule type" value="Genomic_DNA"/>
</dbReference>
<dbReference type="AlphaFoldDB" id="A0A367EPF4"/>
<proteinExistence type="inferred from homology"/>
<dbReference type="Pfam" id="PF01613">
    <property type="entry name" value="Flavin_Reduct"/>
    <property type="match status" value="1"/>
</dbReference>
<dbReference type="GO" id="GO:0042602">
    <property type="term" value="F:riboflavin reductase (NADPH) activity"/>
    <property type="evidence" value="ECO:0007669"/>
    <property type="project" value="TreeGrafter"/>
</dbReference>
<reference evidence="4 5" key="1">
    <citation type="submission" date="2018-06" db="EMBL/GenBank/DDBJ databases">
        <title>Streptomyces reniochalinae sp. nov. and Streptomyces diacarnus sp. nov. from marine sponges.</title>
        <authorList>
            <person name="Li L."/>
        </authorList>
    </citation>
    <scope>NUCLEOTIDE SEQUENCE [LARGE SCALE GENOMIC DNA]</scope>
    <source>
        <strain evidence="4 5">LHW51701</strain>
    </source>
</reference>
<keyword evidence="5" id="KW-1185">Reference proteome</keyword>
<dbReference type="PANTHER" id="PTHR30466:SF11">
    <property type="entry name" value="FLAVIN-DEPENDENT MONOOXYGENASE, REDUCTASE SUBUNIT HSAB"/>
    <property type="match status" value="1"/>
</dbReference>
<sequence>MSATSPATAAQSGSAAAAVAVGPELMRQVMSSFCTGVAVVTAAGDDGAPAGMAVQSFASLSLDPPLVCFAPARTSTSWPRIRAAGHFAVSILAEDQHALSRSFAVSGGDKFAGVAWHPGRNGAPLLDGALASVECAVETELPGGDHTIAVGRVTALHQPREAGPLLYFRRTYGVYGTHAA</sequence>
<comment type="similarity">
    <text evidence="1">Belongs to the non-flavoprotein flavin reductase family.</text>
</comment>
<dbReference type="Proteomes" id="UP000252914">
    <property type="component" value="Unassembled WGS sequence"/>
</dbReference>
<dbReference type="RefSeq" id="WP_114023880.1">
    <property type="nucleotide sequence ID" value="NZ_QOIN01000048.1"/>
</dbReference>
<name>A0A367EPF4_9ACTN</name>
<dbReference type="Gene3D" id="2.30.110.10">
    <property type="entry name" value="Electron Transport, Fmn-binding Protein, Chain A"/>
    <property type="match status" value="1"/>
</dbReference>
<protein>
    <submittedName>
        <fullName evidence="4">Flavin reductase</fullName>
    </submittedName>
</protein>
<dbReference type="InterPro" id="IPR050268">
    <property type="entry name" value="NADH-dep_flavin_reductase"/>
</dbReference>
<dbReference type="PANTHER" id="PTHR30466">
    <property type="entry name" value="FLAVIN REDUCTASE"/>
    <property type="match status" value="1"/>
</dbReference>
<comment type="caution">
    <text evidence="4">The sequence shown here is derived from an EMBL/GenBank/DDBJ whole genome shotgun (WGS) entry which is preliminary data.</text>
</comment>
<dbReference type="InterPro" id="IPR002563">
    <property type="entry name" value="Flavin_Rdtase-like_dom"/>
</dbReference>